<evidence type="ECO:0000256" key="6">
    <source>
        <dbReference type="ARBA" id="ARBA00023136"/>
    </source>
</evidence>
<organism evidence="10 11">
    <name type="scientific">Flavobacterium calami</name>
    <dbReference type="NCBI Taxonomy" id="3139144"/>
    <lineage>
        <taxon>Bacteria</taxon>
        <taxon>Pseudomonadati</taxon>
        <taxon>Bacteroidota</taxon>
        <taxon>Flavobacteriia</taxon>
        <taxon>Flavobacteriales</taxon>
        <taxon>Flavobacteriaceae</taxon>
        <taxon>Flavobacterium</taxon>
    </lineage>
</organism>
<gene>
    <name evidence="10" type="ORF">AAEO57_08740</name>
</gene>
<evidence type="ECO:0000256" key="7">
    <source>
        <dbReference type="SAM" id="Phobius"/>
    </source>
</evidence>
<evidence type="ECO:0000259" key="9">
    <source>
        <dbReference type="Pfam" id="PF12704"/>
    </source>
</evidence>
<protein>
    <submittedName>
        <fullName evidence="10">FtsX-like permease family protein</fullName>
    </submittedName>
</protein>
<dbReference type="PANTHER" id="PTHR30489:SF0">
    <property type="entry name" value="LIPOPROTEIN-RELEASING SYSTEM TRANSMEMBRANE PROTEIN LOLE"/>
    <property type="match status" value="1"/>
</dbReference>
<feature type="domain" description="MacB-like periplasmic core" evidence="9">
    <location>
        <begin position="27"/>
        <end position="246"/>
    </location>
</feature>
<keyword evidence="4 7" id="KW-0812">Transmembrane</keyword>
<evidence type="ECO:0000313" key="10">
    <source>
        <dbReference type="EMBL" id="MEL1253860.1"/>
    </source>
</evidence>
<keyword evidence="3" id="KW-1003">Cell membrane</keyword>
<evidence type="ECO:0000313" key="11">
    <source>
        <dbReference type="Proteomes" id="UP001485226"/>
    </source>
</evidence>
<keyword evidence="6 7" id="KW-0472">Membrane</keyword>
<dbReference type="InterPro" id="IPR003838">
    <property type="entry name" value="ABC3_permease_C"/>
</dbReference>
<keyword evidence="5 7" id="KW-1133">Transmembrane helix</keyword>
<accession>A0ABU9IN32</accession>
<dbReference type="InterPro" id="IPR025857">
    <property type="entry name" value="MacB_PCD"/>
</dbReference>
<feature type="transmembrane region" description="Helical" evidence="7">
    <location>
        <begin position="273"/>
        <end position="300"/>
    </location>
</feature>
<feature type="transmembrane region" description="Helical" evidence="7">
    <location>
        <begin position="321"/>
        <end position="347"/>
    </location>
</feature>
<proteinExistence type="inferred from homology"/>
<evidence type="ECO:0000256" key="2">
    <source>
        <dbReference type="ARBA" id="ARBA00005236"/>
    </source>
</evidence>
<keyword evidence="11" id="KW-1185">Reference proteome</keyword>
<dbReference type="PANTHER" id="PTHR30489">
    <property type="entry name" value="LIPOPROTEIN-RELEASING SYSTEM TRANSMEMBRANE PROTEIN LOLE"/>
    <property type="match status" value="1"/>
</dbReference>
<dbReference type="Proteomes" id="UP001485226">
    <property type="component" value="Unassembled WGS sequence"/>
</dbReference>
<evidence type="ECO:0000259" key="8">
    <source>
        <dbReference type="Pfam" id="PF02687"/>
    </source>
</evidence>
<evidence type="ECO:0000256" key="5">
    <source>
        <dbReference type="ARBA" id="ARBA00022989"/>
    </source>
</evidence>
<evidence type="ECO:0000256" key="1">
    <source>
        <dbReference type="ARBA" id="ARBA00004651"/>
    </source>
</evidence>
<comment type="caution">
    <text evidence="10">The sequence shown here is derived from an EMBL/GenBank/DDBJ whole genome shotgun (WGS) entry which is preliminary data.</text>
</comment>
<feature type="transmembrane region" description="Helical" evidence="7">
    <location>
        <begin position="367"/>
        <end position="389"/>
    </location>
</feature>
<name>A0ABU9IN32_9FLAO</name>
<comment type="subcellular location">
    <subcellularLocation>
        <location evidence="1">Cell membrane</location>
        <topology evidence="1">Multi-pass membrane protein</topology>
    </subcellularLocation>
</comment>
<feature type="domain" description="ABC3 transporter permease C-terminal" evidence="8">
    <location>
        <begin position="277"/>
        <end position="396"/>
    </location>
</feature>
<evidence type="ECO:0000256" key="4">
    <source>
        <dbReference type="ARBA" id="ARBA00022692"/>
    </source>
</evidence>
<reference evidence="10 11" key="1">
    <citation type="submission" date="2024-04" db="EMBL/GenBank/DDBJ databases">
        <title>Flavobacterium sp. DGU38 16S ribosomal RNA gene Genome sequencing and assembly.</title>
        <authorList>
            <person name="Park S."/>
        </authorList>
    </citation>
    <scope>NUCLEOTIDE SEQUENCE [LARGE SCALE GENOMIC DNA]</scope>
    <source>
        <strain evidence="10 11">DGU38</strain>
    </source>
</reference>
<evidence type="ECO:0000256" key="3">
    <source>
        <dbReference type="ARBA" id="ARBA00022475"/>
    </source>
</evidence>
<dbReference type="InterPro" id="IPR051447">
    <property type="entry name" value="Lipoprotein-release_system"/>
</dbReference>
<feature type="transmembrane region" description="Helical" evidence="7">
    <location>
        <begin position="21"/>
        <end position="46"/>
    </location>
</feature>
<dbReference type="RefSeq" id="WP_341691666.1">
    <property type="nucleotide sequence ID" value="NZ_JBBYHS010000008.1"/>
</dbReference>
<dbReference type="EMBL" id="JBBYHS010000008">
    <property type="protein sequence ID" value="MEL1253860.1"/>
    <property type="molecule type" value="Genomic_DNA"/>
</dbReference>
<dbReference type="Pfam" id="PF02687">
    <property type="entry name" value="FtsX"/>
    <property type="match status" value="1"/>
</dbReference>
<comment type="similarity">
    <text evidence="2">Belongs to the ABC-4 integral membrane protein family. LolC/E subfamily.</text>
</comment>
<dbReference type="Pfam" id="PF12704">
    <property type="entry name" value="MacB_PCD"/>
    <property type="match status" value="1"/>
</dbReference>
<sequence>MNFPLYIAKRYLFSISKNNAINIINLIASLGIIVGTMALFVVLSVFSGLKVFSLSFTNEIDPDLKLTSTYGKSFLITPKDENQIRKIEGVVSYTKIIEERVLFLFKDKQHVTYLKGVDSLYPVVNDIKKKLFNGQWLKPDSYQAVIGYGISSEFSMGILDFENPLQVFAPKPGKGAIENPEEAFNKTDVLPVGIYSISEELDSKYIFADLGLAQELLMYKPNQISGIELKLKPNADEKEIRSQLQKIFKNKITLKNRAQLNESLYKMLNTENIVVYLIFTLVIIVALFNLVGALIMMILEKKGNLKTLFNLGTEINHLRKIFLLQGTLLSVFGGIIGLVLGMILVLLQQQYELIMITPTLAYPVVFSFENVLIVMTTIVILGFVASLIASSRVSKKLLD</sequence>